<evidence type="ECO:0000256" key="1">
    <source>
        <dbReference type="SAM" id="MobiDB-lite"/>
    </source>
</evidence>
<proteinExistence type="predicted"/>
<organism evidence="2 3">
    <name type="scientific">Heliorestis convoluta</name>
    <dbReference type="NCBI Taxonomy" id="356322"/>
    <lineage>
        <taxon>Bacteria</taxon>
        <taxon>Bacillati</taxon>
        <taxon>Bacillota</taxon>
        <taxon>Clostridia</taxon>
        <taxon>Eubacteriales</taxon>
        <taxon>Heliobacteriaceae</taxon>
        <taxon>Heliorestis</taxon>
    </lineage>
</organism>
<feature type="region of interest" description="Disordered" evidence="1">
    <location>
        <begin position="1"/>
        <end position="35"/>
    </location>
</feature>
<keyword evidence="3" id="KW-1185">Reference proteome</keyword>
<dbReference type="RefSeq" id="WP_153725932.1">
    <property type="nucleotide sequence ID" value="NZ_CP045875.1"/>
</dbReference>
<evidence type="ECO:0000313" key="3">
    <source>
        <dbReference type="Proteomes" id="UP000366051"/>
    </source>
</evidence>
<sequence>MHSLSQEPDMMEDHLRIPNKKKRKKSNKKKNGKWVGHKVGREIEDFACYTTKIHDFSRR</sequence>
<evidence type="ECO:0000313" key="2">
    <source>
        <dbReference type="EMBL" id="QGG48837.1"/>
    </source>
</evidence>
<reference evidence="3" key="1">
    <citation type="submission" date="2019-11" db="EMBL/GenBank/DDBJ databases">
        <title>Genome sequence of Heliorestis convoluta strain HH, an alkaliphilic and minimalistic phototrophic bacterium from a soda lake in Egypt.</title>
        <authorList>
            <person name="Dewey E.D."/>
            <person name="Stokes L.M."/>
            <person name="Burchell B.M."/>
            <person name="Shaffer K.N."/>
            <person name="Huntington A.M."/>
            <person name="Baker J.M."/>
            <person name="Nadendla S."/>
            <person name="Giglio M.G."/>
            <person name="Touchman J.W."/>
            <person name="Blankenship R.E."/>
            <person name="Madigan M.T."/>
            <person name="Sattley W.M."/>
        </authorList>
    </citation>
    <scope>NUCLEOTIDE SEQUENCE [LARGE SCALE GENOMIC DNA]</scope>
    <source>
        <strain evidence="3">HH</strain>
    </source>
</reference>
<dbReference type="AlphaFoldDB" id="A0A5Q2N1Z3"/>
<protein>
    <submittedName>
        <fullName evidence="2">Uncharacterized protein</fullName>
    </submittedName>
</protein>
<dbReference type="Proteomes" id="UP000366051">
    <property type="component" value="Chromosome"/>
</dbReference>
<feature type="compositionally biased region" description="Basic residues" evidence="1">
    <location>
        <begin position="17"/>
        <end position="35"/>
    </location>
</feature>
<name>A0A5Q2N1Z3_9FIRM</name>
<gene>
    <name evidence="2" type="ORF">FTV88_2748</name>
</gene>
<accession>A0A5Q2N1Z3</accession>
<dbReference type="EMBL" id="CP045875">
    <property type="protein sequence ID" value="QGG48837.1"/>
    <property type="molecule type" value="Genomic_DNA"/>
</dbReference>
<dbReference type="KEGG" id="hcv:FTV88_2748"/>